<feature type="domain" description="Response regulatory" evidence="3">
    <location>
        <begin position="5"/>
        <end position="120"/>
    </location>
</feature>
<dbReference type="GO" id="GO:0000160">
    <property type="term" value="P:phosphorelay signal transduction system"/>
    <property type="evidence" value="ECO:0007669"/>
    <property type="project" value="InterPro"/>
</dbReference>
<dbReference type="InterPro" id="IPR001789">
    <property type="entry name" value="Sig_transdc_resp-reg_receiver"/>
</dbReference>
<organism evidence="4 5">
    <name type="scientific">Clostridium thailandense</name>
    <dbReference type="NCBI Taxonomy" id="2794346"/>
    <lineage>
        <taxon>Bacteria</taxon>
        <taxon>Bacillati</taxon>
        <taxon>Bacillota</taxon>
        <taxon>Clostridia</taxon>
        <taxon>Eubacteriales</taxon>
        <taxon>Clostridiaceae</taxon>
        <taxon>Clostridium</taxon>
    </lineage>
</organism>
<dbReference type="RefSeq" id="WP_218318378.1">
    <property type="nucleotide sequence ID" value="NZ_JAEEGC010000002.1"/>
</dbReference>
<dbReference type="EMBL" id="JAEEGC010000002">
    <property type="protein sequence ID" value="MBV7271338.1"/>
    <property type="molecule type" value="Genomic_DNA"/>
</dbReference>
<comment type="caution">
    <text evidence="4">The sequence shown here is derived from an EMBL/GenBank/DDBJ whole genome shotgun (WGS) entry which is preliminary data.</text>
</comment>
<dbReference type="PROSITE" id="PS50110">
    <property type="entry name" value="RESPONSE_REGULATORY"/>
    <property type="match status" value="1"/>
</dbReference>
<gene>
    <name evidence="4" type="ORF">I6U48_00185</name>
</gene>
<protein>
    <submittedName>
        <fullName evidence="4">Response regulator</fullName>
    </submittedName>
</protein>
<dbReference type="InterPro" id="IPR050595">
    <property type="entry name" value="Bact_response_regulator"/>
</dbReference>
<name>A0A949X2F9_9CLOT</name>
<evidence type="ECO:0000259" key="3">
    <source>
        <dbReference type="PROSITE" id="PS50110"/>
    </source>
</evidence>
<dbReference type="PANTHER" id="PTHR44591:SF19">
    <property type="entry name" value="TWO-COMPONENT RESPONSE REGULATOR-RELATED"/>
    <property type="match status" value="1"/>
</dbReference>
<keyword evidence="1 2" id="KW-0597">Phosphoprotein</keyword>
<feature type="modified residue" description="4-aspartylphosphate" evidence="2">
    <location>
        <position position="54"/>
    </location>
</feature>
<accession>A0A949X2F9</accession>
<sequence length="336" mass="38538">MKKNKVLFVDDEIQVLNSIKRSTLEEDFETFIAANGEKALELMEQNEFCVVVSDMKMPGMDGLTLLKKIKERHPDVIRMVLSGYNQVSQILSTINQVGVTKFIIKPWSVDEEFLPAIREGIQYYNFKKEGEELKKTLVSRNNAYQNILKVNNDIINNIQKDINNVSVLYDNIQNLNKALLLKSNTGNDITSKVKGFNEIADNIFHGFLNTQPTKIEEFTLTKLIDECSVKLNKRIEFVNIEKDTTFRGNYRLILLIISELSAQIIKDSEDSKLLVDIYKSDIDRLILKIDKSKNSFINQGDSNTRLIVHLLNVINSFFNGNIDLENECISLNFKCV</sequence>
<dbReference type="CDD" id="cd17569">
    <property type="entry name" value="REC_HupR-like"/>
    <property type="match status" value="1"/>
</dbReference>
<dbReference type="SMART" id="SM00448">
    <property type="entry name" value="REC"/>
    <property type="match status" value="1"/>
</dbReference>
<dbReference type="Proteomes" id="UP000694308">
    <property type="component" value="Unassembled WGS sequence"/>
</dbReference>
<evidence type="ECO:0000313" key="4">
    <source>
        <dbReference type="EMBL" id="MBV7271338.1"/>
    </source>
</evidence>
<evidence type="ECO:0000256" key="2">
    <source>
        <dbReference type="PROSITE-ProRule" id="PRU00169"/>
    </source>
</evidence>
<keyword evidence="5" id="KW-1185">Reference proteome</keyword>
<evidence type="ECO:0000313" key="5">
    <source>
        <dbReference type="Proteomes" id="UP000694308"/>
    </source>
</evidence>
<reference evidence="4" key="1">
    <citation type="submission" date="2020-12" db="EMBL/GenBank/DDBJ databases">
        <title>Clostridium thailandense sp. nov., a novel acetogenic bacterium isolated from peat land soil in Thailand.</title>
        <authorList>
            <person name="Chaikitkaew S."/>
            <person name="Birkeland N.K."/>
        </authorList>
    </citation>
    <scope>NUCLEOTIDE SEQUENCE</scope>
    <source>
        <strain evidence="4">PL3</strain>
    </source>
</reference>
<dbReference type="Pfam" id="PF00072">
    <property type="entry name" value="Response_reg"/>
    <property type="match status" value="1"/>
</dbReference>
<evidence type="ECO:0000256" key="1">
    <source>
        <dbReference type="ARBA" id="ARBA00022553"/>
    </source>
</evidence>
<proteinExistence type="predicted"/>
<dbReference type="PANTHER" id="PTHR44591">
    <property type="entry name" value="STRESS RESPONSE REGULATOR PROTEIN 1"/>
    <property type="match status" value="1"/>
</dbReference>
<dbReference type="AlphaFoldDB" id="A0A949X2F9"/>